<keyword evidence="4 5" id="KW-0472">Membrane</keyword>
<proteinExistence type="predicted"/>
<reference evidence="8" key="1">
    <citation type="journal article" date="2019" name="Int. J. Syst. Evol. Microbiol.">
        <title>The Global Catalogue of Microorganisms (GCM) 10K type strain sequencing project: providing services to taxonomists for standard genome sequencing and annotation.</title>
        <authorList>
            <consortium name="The Broad Institute Genomics Platform"/>
            <consortium name="The Broad Institute Genome Sequencing Center for Infectious Disease"/>
            <person name="Wu L."/>
            <person name="Ma J."/>
        </authorList>
    </citation>
    <scope>NUCLEOTIDE SEQUENCE [LARGE SCALE GENOMIC DNA]</scope>
    <source>
        <strain evidence="8">KCTC 62102</strain>
    </source>
</reference>
<evidence type="ECO:0000256" key="3">
    <source>
        <dbReference type="ARBA" id="ARBA00022989"/>
    </source>
</evidence>
<evidence type="ECO:0000256" key="4">
    <source>
        <dbReference type="ARBA" id="ARBA00023136"/>
    </source>
</evidence>
<sequence>MTGLPARIRDLARLSLRNPRAATRALLAEGVPLSARSAGLLLMAVLSTLMLQASFALAPPGDEPMAGFLASSPVRTAVVQWLILILTAVLTYRVGRAFGGSGSLPDSLLVVVWLQLLMLGVQVLQLVAFVLIPPFAGLIGLVGFGLFLWLSVNFIAELHGFKSLGAVFAGMIATAFAAALLAALLMGLILGPEALSNV</sequence>
<feature type="transmembrane region" description="Helical" evidence="5">
    <location>
        <begin position="40"/>
        <end position="58"/>
    </location>
</feature>
<dbReference type="Pfam" id="PF04893">
    <property type="entry name" value="Yip1"/>
    <property type="match status" value="1"/>
</dbReference>
<feature type="transmembrane region" description="Helical" evidence="5">
    <location>
        <begin position="107"/>
        <end position="132"/>
    </location>
</feature>
<organism evidence="7 8">
    <name type="scientific">Tabrizicola soli</name>
    <dbReference type="NCBI Taxonomy" id="2185115"/>
    <lineage>
        <taxon>Bacteria</taxon>
        <taxon>Pseudomonadati</taxon>
        <taxon>Pseudomonadota</taxon>
        <taxon>Alphaproteobacteria</taxon>
        <taxon>Rhodobacterales</taxon>
        <taxon>Paracoccaceae</taxon>
        <taxon>Tabrizicola</taxon>
    </lineage>
</organism>
<feature type="transmembrane region" description="Helical" evidence="5">
    <location>
        <begin position="138"/>
        <end position="156"/>
    </location>
</feature>
<feature type="transmembrane region" description="Helical" evidence="5">
    <location>
        <begin position="78"/>
        <end position="95"/>
    </location>
</feature>
<evidence type="ECO:0000313" key="7">
    <source>
        <dbReference type="EMBL" id="MFC3087317.1"/>
    </source>
</evidence>
<comment type="subcellular location">
    <subcellularLocation>
        <location evidence="1">Membrane</location>
        <topology evidence="1">Multi-pass membrane protein</topology>
    </subcellularLocation>
</comment>
<feature type="transmembrane region" description="Helical" evidence="5">
    <location>
        <begin position="168"/>
        <end position="190"/>
    </location>
</feature>
<accession>A0ABV7DW75</accession>
<dbReference type="Proteomes" id="UP001595445">
    <property type="component" value="Unassembled WGS sequence"/>
</dbReference>
<evidence type="ECO:0000259" key="6">
    <source>
        <dbReference type="Pfam" id="PF04893"/>
    </source>
</evidence>
<keyword evidence="3 5" id="KW-1133">Transmembrane helix</keyword>
<gene>
    <name evidence="7" type="ORF">ACFOD6_14785</name>
</gene>
<dbReference type="EMBL" id="JBHRSM010000025">
    <property type="protein sequence ID" value="MFC3087317.1"/>
    <property type="molecule type" value="Genomic_DNA"/>
</dbReference>
<comment type="caution">
    <text evidence="7">The sequence shown here is derived from an EMBL/GenBank/DDBJ whole genome shotgun (WGS) entry which is preliminary data.</text>
</comment>
<evidence type="ECO:0000256" key="2">
    <source>
        <dbReference type="ARBA" id="ARBA00022692"/>
    </source>
</evidence>
<evidence type="ECO:0000256" key="1">
    <source>
        <dbReference type="ARBA" id="ARBA00004141"/>
    </source>
</evidence>
<evidence type="ECO:0000313" key="8">
    <source>
        <dbReference type="Proteomes" id="UP001595445"/>
    </source>
</evidence>
<keyword evidence="8" id="KW-1185">Reference proteome</keyword>
<keyword evidence="2 5" id="KW-0812">Transmembrane</keyword>
<feature type="domain" description="Yip1" evidence="6">
    <location>
        <begin position="15"/>
        <end position="183"/>
    </location>
</feature>
<name>A0ABV7DW75_9RHOB</name>
<protein>
    <submittedName>
        <fullName evidence="7">YIP1 family protein</fullName>
    </submittedName>
</protein>
<dbReference type="RefSeq" id="WP_197641738.1">
    <property type="nucleotide sequence ID" value="NZ_JAEACP010000001.1"/>
</dbReference>
<dbReference type="InterPro" id="IPR006977">
    <property type="entry name" value="Yip1_dom"/>
</dbReference>
<evidence type="ECO:0000256" key="5">
    <source>
        <dbReference type="SAM" id="Phobius"/>
    </source>
</evidence>